<keyword evidence="1" id="KW-0175">Coiled coil</keyword>
<sequence length="184" mass="20519">MNAARVRELVVAALKGKTNAEDRVYSPQDWPTTGAEYPCIIVQTPFDHKKSLGRNVPQFNTVTTVRVTGRLEEFDGEDLDGEDLDGAIKAELALEALREQIERAVINSYELTRQIQQFPEVRSQIVISAAGEGHMAQLLMDIDIEYYQGPEEFYPVDGDPLAGIDINIQQPDGSPEHYVSIDLT</sequence>
<dbReference type="EMBL" id="LZEY01000001">
    <property type="protein sequence ID" value="OBU13312.1"/>
    <property type="molecule type" value="Genomic_DNA"/>
</dbReference>
<gene>
    <name evidence="2" type="ORF">AYY18_00755</name>
</gene>
<dbReference type="AlphaFoldDB" id="A0A1B8HUJ6"/>
<keyword evidence="2" id="KW-0067">ATP-binding</keyword>
<evidence type="ECO:0000256" key="1">
    <source>
        <dbReference type="SAM" id="Coils"/>
    </source>
</evidence>
<comment type="caution">
    <text evidence="2">The sequence shown here is derived from an EMBL/GenBank/DDBJ whole genome shotgun (WGS) entry which is preliminary data.</text>
</comment>
<keyword evidence="3" id="KW-1185">Reference proteome</keyword>
<feature type="coiled-coil region" evidence="1">
    <location>
        <begin position="87"/>
        <end position="114"/>
    </location>
</feature>
<dbReference type="RefSeq" id="WP_067398183.1">
    <property type="nucleotide sequence ID" value="NZ_LZEY01000001.1"/>
</dbReference>
<accession>A0A1B8HUJ6</accession>
<dbReference type="OrthoDB" id="6873399at2"/>
<reference evidence="3" key="1">
    <citation type="submission" date="2016-06" db="EMBL/GenBank/DDBJ databases">
        <authorList>
            <person name="Butler K."/>
        </authorList>
    </citation>
    <scope>NUCLEOTIDE SEQUENCE [LARGE SCALE GENOMIC DNA]</scope>
    <source>
        <strain evidence="3">GCSL-Mp20</strain>
    </source>
</reference>
<protein>
    <submittedName>
        <fullName evidence="2">ATP-binding protein</fullName>
    </submittedName>
</protein>
<evidence type="ECO:0000313" key="3">
    <source>
        <dbReference type="Proteomes" id="UP000092377"/>
    </source>
</evidence>
<proteinExistence type="predicted"/>
<evidence type="ECO:0000313" key="2">
    <source>
        <dbReference type="EMBL" id="OBU13312.1"/>
    </source>
</evidence>
<dbReference type="GO" id="GO:0005524">
    <property type="term" value="F:ATP binding"/>
    <property type="evidence" value="ECO:0007669"/>
    <property type="project" value="UniProtKB-KW"/>
</dbReference>
<keyword evidence="2" id="KW-0547">Nucleotide-binding</keyword>
<organism evidence="2 3">
    <name type="scientific">Morganella psychrotolerans</name>
    <dbReference type="NCBI Taxonomy" id="368603"/>
    <lineage>
        <taxon>Bacteria</taxon>
        <taxon>Pseudomonadati</taxon>
        <taxon>Pseudomonadota</taxon>
        <taxon>Gammaproteobacteria</taxon>
        <taxon>Enterobacterales</taxon>
        <taxon>Morganellaceae</taxon>
        <taxon>Morganella</taxon>
    </lineage>
</organism>
<name>A0A1B8HUJ6_9GAMM</name>
<dbReference type="Proteomes" id="UP000092377">
    <property type="component" value="Unassembled WGS sequence"/>
</dbReference>